<comment type="caution">
    <text evidence="1">The sequence shown here is derived from an EMBL/GenBank/DDBJ whole genome shotgun (WGS) entry which is preliminary data.</text>
</comment>
<sequence>MTDCLRRLYLEPVVEKSLRGCITPAFESASSFSCVDAPTLERTQQNLNRCRNLRSRKRFDETRKWQSS</sequence>
<dbReference type="EMBL" id="AOIV01000041">
    <property type="protein sequence ID" value="ELZ27028.1"/>
    <property type="molecule type" value="Genomic_DNA"/>
</dbReference>
<accession>M0CWN3</accession>
<evidence type="ECO:0000313" key="2">
    <source>
        <dbReference type="Proteomes" id="UP000011513"/>
    </source>
</evidence>
<protein>
    <submittedName>
        <fullName evidence="1">Uncharacterized protein</fullName>
    </submittedName>
</protein>
<keyword evidence="2" id="KW-1185">Reference proteome</keyword>
<name>M0CWN3_HALPD</name>
<proteinExistence type="predicted"/>
<dbReference type="AlphaFoldDB" id="M0CWN3"/>
<organism evidence="1 2">
    <name type="scientific">Halogeometricum pallidum JCM 14848</name>
    <dbReference type="NCBI Taxonomy" id="1227487"/>
    <lineage>
        <taxon>Archaea</taxon>
        <taxon>Methanobacteriati</taxon>
        <taxon>Methanobacteriota</taxon>
        <taxon>Stenosarchaea group</taxon>
        <taxon>Halobacteria</taxon>
        <taxon>Halobacteriales</taxon>
        <taxon>Haloferacaceae</taxon>
        <taxon>Halogeometricum</taxon>
    </lineage>
</organism>
<reference evidence="1 2" key="1">
    <citation type="journal article" date="2014" name="PLoS Genet.">
        <title>Phylogenetically driven sequencing of extremely halophilic archaea reveals strategies for static and dynamic osmo-response.</title>
        <authorList>
            <person name="Becker E.A."/>
            <person name="Seitzer P.M."/>
            <person name="Tritt A."/>
            <person name="Larsen D."/>
            <person name="Krusor M."/>
            <person name="Yao A.I."/>
            <person name="Wu D."/>
            <person name="Madern D."/>
            <person name="Eisen J.A."/>
            <person name="Darling A.E."/>
            <person name="Facciotti M.T."/>
        </authorList>
    </citation>
    <scope>NUCLEOTIDE SEQUENCE [LARGE SCALE GENOMIC DNA]</scope>
    <source>
        <strain evidence="1 2">JCM 14848</strain>
    </source>
</reference>
<evidence type="ECO:0000313" key="1">
    <source>
        <dbReference type="EMBL" id="ELZ27028.1"/>
    </source>
</evidence>
<dbReference type="Proteomes" id="UP000011513">
    <property type="component" value="Unassembled WGS sequence"/>
</dbReference>
<gene>
    <name evidence="1" type="ORF">C474_16799</name>
</gene>
<dbReference type="InParanoid" id="M0CWN3"/>